<sequence>MFIAADNEAWRDQRHGQTRTLPSSPSSSFFCCCFLELITDTHKGPQRIEYKFQIAVHARRRRVHRAAKYSQRTHLKN</sequence>
<comment type="caution">
    <text evidence="2">The sequence shown here is derived from an EMBL/GenBank/DDBJ whole genome shotgun (WGS) entry which is preliminary data.</text>
</comment>
<organism evidence="2 3">
    <name type="scientific">Daphnia magna</name>
    <dbReference type="NCBI Taxonomy" id="35525"/>
    <lineage>
        <taxon>Eukaryota</taxon>
        <taxon>Metazoa</taxon>
        <taxon>Ecdysozoa</taxon>
        <taxon>Arthropoda</taxon>
        <taxon>Crustacea</taxon>
        <taxon>Branchiopoda</taxon>
        <taxon>Diplostraca</taxon>
        <taxon>Cladocera</taxon>
        <taxon>Anomopoda</taxon>
        <taxon>Daphniidae</taxon>
        <taxon>Daphnia</taxon>
    </lineage>
</organism>
<evidence type="ECO:0000313" key="2">
    <source>
        <dbReference type="EMBL" id="KZS16174.1"/>
    </source>
</evidence>
<dbReference type="EMBL" id="LRGB01000745">
    <property type="protein sequence ID" value="KZS16174.1"/>
    <property type="molecule type" value="Genomic_DNA"/>
</dbReference>
<gene>
    <name evidence="2" type="ORF">APZ42_018126</name>
</gene>
<dbReference type="Proteomes" id="UP000076858">
    <property type="component" value="Unassembled WGS sequence"/>
</dbReference>
<feature type="region of interest" description="Disordered" evidence="1">
    <location>
        <begin position="1"/>
        <end position="26"/>
    </location>
</feature>
<name>A0A164ZBP3_9CRUS</name>
<reference evidence="2 3" key="1">
    <citation type="submission" date="2016-03" db="EMBL/GenBank/DDBJ databases">
        <title>EvidentialGene: Evidence-directed Construction of Genes on Genomes.</title>
        <authorList>
            <person name="Gilbert D.G."/>
            <person name="Choi J.-H."/>
            <person name="Mockaitis K."/>
            <person name="Colbourne J."/>
            <person name="Pfrender M."/>
        </authorList>
    </citation>
    <scope>NUCLEOTIDE SEQUENCE [LARGE SCALE GENOMIC DNA]</scope>
    <source>
        <strain evidence="2 3">Xinb3</strain>
        <tissue evidence="2">Complete organism</tissue>
    </source>
</reference>
<dbReference type="AlphaFoldDB" id="A0A164ZBP3"/>
<protein>
    <submittedName>
        <fullName evidence="2">Uncharacterized protein</fullName>
    </submittedName>
</protein>
<evidence type="ECO:0000313" key="3">
    <source>
        <dbReference type="Proteomes" id="UP000076858"/>
    </source>
</evidence>
<keyword evidence="3" id="KW-1185">Reference proteome</keyword>
<proteinExistence type="predicted"/>
<evidence type="ECO:0000256" key="1">
    <source>
        <dbReference type="SAM" id="MobiDB-lite"/>
    </source>
</evidence>
<accession>A0A164ZBP3</accession>